<name>A0A2A5WZL7_9GAMM</name>
<evidence type="ECO:0000313" key="2">
    <source>
        <dbReference type="EMBL" id="PDH41912.1"/>
    </source>
</evidence>
<keyword evidence="2" id="KW-0560">Oxidoreductase</keyword>
<evidence type="ECO:0000256" key="1">
    <source>
        <dbReference type="ARBA" id="ARBA00001954"/>
    </source>
</evidence>
<sequence>MIGFTESDPANARNLTPFQISDFNRDGFLSPLPALSQEEASASRLYFDELLSTMQGMKDGRNAYAIMGYHHRCQGIWDLAMHPTILGYVEDLLGSDFVCWTSHYFCKVPGDERRVPWHQDATYWPVRPTDTVTAWLAIDDVLEDMGPMRFIPGSHRLGKVDWQPAEGAVALQQEIPDAEQLGEPVDNLLRAGEISLHASTLVHGSLPNTTNRRRCGLTLRYIPSSATVKEGAERVLMDAVPCRGDSGDWRRNSRPEGEDLRMIHDAYRD</sequence>
<dbReference type="Proteomes" id="UP000219327">
    <property type="component" value="Unassembled WGS sequence"/>
</dbReference>
<dbReference type="PANTHER" id="PTHR20883:SF48">
    <property type="entry name" value="ECTOINE DIOXYGENASE"/>
    <property type="match status" value="1"/>
</dbReference>
<dbReference type="InterPro" id="IPR008775">
    <property type="entry name" value="Phytyl_CoA_dOase-like"/>
</dbReference>
<dbReference type="SUPFAM" id="SSF51197">
    <property type="entry name" value="Clavaminate synthase-like"/>
    <property type="match status" value="1"/>
</dbReference>
<dbReference type="Gene3D" id="2.60.120.620">
    <property type="entry name" value="q2cbj1_9rhob like domain"/>
    <property type="match status" value="1"/>
</dbReference>
<comment type="cofactor">
    <cofactor evidence="1">
        <name>Fe(2+)</name>
        <dbReference type="ChEBI" id="CHEBI:29033"/>
    </cofactor>
</comment>
<proteinExistence type="predicted"/>
<dbReference type="Pfam" id="PF05721">
    <property type="entry name" value="PhyH"/>
    <property type="match status" value="1"/>
</dbReference>
<dbReference type="EMBL" id="NTKD01000002">
    <property type="protein sequence ID" value="PDH41912.1"/>
    <property type="molecule type" value="Genomic_DNA"/>
</dbReference>
<reference evidence="2 3" key="1">
    <citation type="submission" date="2017-08" db="EMBL/GenBank/DDBJ databases">
        <title>Fine stratification of microbial communities through a metagenomic profile of the photic zone.</title>
        <authorList>
            <person name="Haro-Moreno J.M."/>
            <person name="Lopez-Perez M."/>
            <person name="De La Torre J."/>
            <person name="Picazo A."/>
            <person name="Camacho A."/>
            <person name="Rodriguez-Valera F."/>
        </authorList>
    </citation>
    <scope>NUCLEOTIDE SEQUENCE [LARGE SCALE GENOMIC DNA]</scope>
    <source>
        <strain evidence="2">MED-G24</strain>
    </source>
</reference>
<gene>
    <name evidence="2" type="ORF">CNE99_00845</name>
</gene>
<dbReference type="PANTHER" id="PTHR20883">
    <property type="entry name" value="PHYTANOYL-COA DIOXYGENASE DOMAIN CONTAINING 1"/>
    <property type="match status" value="1"/>
</dbReference>
<accession>A0A2A5WZL7</accession>
<evidence type="ECO:0000313" key="3">
    <source>
        <dbReference type="Proteomes" id="UP000219327"/>
    </source>
</evidence>
<dbReference type="AlphaFoldDB" id="A0A2A5WZL7"/>
<dbReference type="GO" id="GO:0016706">
    <property type="term" value="F:2-oxoglutarate-dependent dioxygenase activity"/>
    <property type="evidence" value="ECO:0007669"/>
    <property type="project" value="UniProtKB-ARBA"/>
</dbReference>
<organism evidence="2 3">
    <name type="scientific">OM182 bacterium MED-G24</name>
    <dbReference type="NCBI Taxonomy" id="1986255"/>
    <lineage>
        <taxon>Bacteria</taxon>
        <taxon>Pseudomonadati</taxon>
        <taxon>Pseudomonadota</taxon>
        <taxon>Gammaproteobacteria</taxon>
        <taxon>OMG group</taxon>
        <taxon>OM182 clade</taxon>
    </lineage>
</organism>
<protein>
    <submittedName>
        <fullName evidence="2">Phytanoyl-CoA dioxygenase</fullName>
    </submittedName>
</protein>
<comment type="caution">
    <text evidence="2">The sequence shown here is derived from an EMBL/GenBank/DDBJ whole genome shotgun (WGS) entry which is preliminary data.</text>
</comment>
<keyword evidence="2" id="KW-0223">Dioxygenase</keyword>
<dbReference type="GO" id="GO:0005506">
    <property type="term" value="F:iron ion binding"/>
    <property type="evidence" value="ECO:0007669"/>
    <property type="project" value="UniProtKB-ARBA"/>
</dbReference>